<sequence length="543" mass="57933">MAGLFASKTSQLDVVPQRPKSGRISALIRAFVEGYKLASTSSRQTCQQSTSFHSAIVESSASTIRRLQTSSSNSERCISKQISFESTSSYATSTDSSCLEPVREQMPVLDPSVSVANSLAVTIETTATSPPIDHVEICATSDGIEFFACPVAPSLSFSDLSNSTLSSALLNVLPAAFHGGTDSCMGAVTNAFIVSAELYHQSATPGNSTADSSPVKSTYEELIGDEVSSTSSNPVSTDDMDMSTVPASHVSDADEAEIVTSPVTRWDLFKSQNWTGMLSSDSSSSSLGDLALTADDVTDTNPVDEEPEISPSTPSDHLVCPSFGMAGCFLMAHVYASFTTEHGAYYYAAPVERLEAPSAESRPRTQLTVILEEEEPEEPRTRGNSSGAVHCLSDNITSSCPATEEQVTKETINDTSSAAWESGIEREEYSTTPSSADLFVMRVFRKATPLARHSPMEMSLTDMLPFSIIPEEEVDSCDHIVPASARHNSLLAVDSESFEYAQYSLSSENSADSGLGDDARDPSSLVRPVASICQGFSRAKSLD</sequence>
<dbReference type="EMBL" id="JASBWS010000093">
    <property type="protein sequence ID" value="KAJ9098451.1"/>
    <property type="molecule type" value="Genomic_DNA"/>
</dbReference>
<gene>
    <name evidence="1" type="ORF">QFC20_005971</name>
</gene>
<keyword evidence="2" id="KW-1185">Reference proteome</keyword>
<name>A0ACC2VH95_9TREE</name>
<evidence type="ECO:0000313" key="1">
    <source>
        <dbReference type="EMBL" id="KAJ9098451.1"/>
    </source>
</evidence>
<accession>A0ACC2VH95</accession>
<organism evidence="1 2">
    <name type="scientific">Naganishia adeliensis</name>
    <dbReference type="NCBI Taxonomy" id="92952"/>
    <lineage>
        <taxon>Eukaryota</taxon>
        <taxon>Fungi</taxon>
        <taxon>Dikarya</taxon>
        <taxon>Basidiomycota</taxon>
        <taxon>Agaricomycotina</taxon>
        <taxon>Tremellomycetes</taxon>
        <taxon>Filobasidiales</taxon>
        <taxon>Filobasidiaceae</taxon>
        <taxon>Naganishia</taxon>
    </lineage>
</organism>
<reference evidence="1" key="1">
    <citation type="submission" date="2023-04" db="EMBL/GenBank/DDBJ databases">
        <title>Draft Genome sequencing of Naganishia species isolated from polar environments using Oxford Nanopore Technology.</title>
        <authorList>
            <person name="Leo P."/>
            <person name="Venkateswaran K."/>
        </authorList>
    </citation>
    <scope>NUCLEOTIDE SEQUENCE</scope>
    <source>
        <strain evidence="1">MNA-CCFEE 5262</strain>
    </source>
</reference>
<comment type="caution">
    <text evidence="1">The sequence shown here is derived from an EMBL/GenBank/DDBJ whole genome shotgun (WGS) entry which is preliminary data.</text>
</comment>
<proteinExistence type="predicted"/>
<protein>
    <submittedName>
        <fullName evidence="1">Uncharacterized protein</fullName>
    </submittedName>
</protein>
<dbReference type="Proteomes" id="UP001230649">
    <property type="component" value="Unassembled WGS sequence"/>
</dbReference>
<evidence type="ECO:0000313" key="2">
    <source>
        <dbReference type="Proteomes" id="UP001230649"/>
    </source>
</evidence>